<sequence>MKGLQSILFFQCGQRDAMQKFTTEIVNMMKAEELYETQGGPIIMSQPYGVLNLKAVHETDVFAVTSGCSKQRVPHVLTVAGSDSGAGAGIQADLKACAARGVYCTTVITAVTAQNTVGVQGVNIVPERFVSEQLQSVLSDMHVDVFSFAKVWLLAAQFEMKQLNLIGARSILGQAIGKAHKDKIFKKYIEIELQLGNIDRCRKLYEKYVEWSPENCYAWSKYADLERSLSETDRARAIFELGIAQPQEALFATVSSDQDNSDSRRRYFAI</sequence>
<feature type="domain" description="Pyridoxamine kinase/Phosphomethylpyrimidine kinase" evidence="4">
    <location>
        <begin position="83"/>
        <end position="146"/>
    </location>
</feature>
<evidence type="ECO:0000259" key="5">
    <source>
        <dbReference type="Pfam" id="PF23231"/>
    </source>
</evidence>
<dbReference type="PANTHER" id="PTHR20858">
    <property type="entry name" value="PHOSPHOMETHYLPYRIMIDINE KINASE"/>
    <property type="match status" value="1"/>
</dbReference>
<feature type="domain" description="Pre-mRNA-splicing factor Syf1/CRNKL1-like C-terminal HAT-repeats" evidence="5">
    <location>
        <begin position="174"/>
        <end position="242"/>
    </location>
</feature>
<dbReference type="EMBL" id="JAUIZM010000004">
    <property type="protein sequence ID" value="KAK1388139.1"/>
    <property type="molecule type" value="Genomic_DNA"/>
</dbReference>
<reference evidence="6" key="2">
    <citation type="submission" date="2023-05" db="EMBL/GenBank/DDBJ databases">
        <authorList>
            <person name="Schelkunov M.I."/>
        </authorList>
    </citation>
    <scope>NUCLEOTIDE SEQUENCE</scope>
    <source>
        <strain evidence="6">Hsosn_3</strain>
        <tissue evidence="6">Leaf</tissue>
    </source>
</reference>
<gene>
    <name evidence="6" type="ORF">POM88_016317</name>
</gene>
<protein>
    <recommendedName>
        <fullName evidence="8">Thiamine biosynthesis protein</fullName>
    </recommendedName>
</protein>
<evidence type="ECO:0000256" key="3">
    <source>
        <dbReference type="ARBA" id="ARBA00023242"/>
    </source>
</evidence>
<dbReference type="InterPro" id="IPR003107">
    <property type="entry name" value="HAT"/>
</dbReference>
<dbReference type="GO" id="GO:0005634">
    <property type="term" value="C:nucleus"/>
    <property type="evidence" value="ECO:0007669"/>
    <property type="project" value="UniProtKB-SubCell"/>
</dbReference>
<comment type="caution">
    <text evidence="6">The sequence shown here is derived from an EMBL/GenBank/DDBJ whole genome shotgun (WGS) entry which is preliminary data.</text>
</comment>
<dbReference type="Proteomes" id="UP001237642">
    <property type="component" value="Unassembled WGS sequence"/>
</dbReference>
<organism evidence="6 7">
    <name type="scientific">Heracleum sosnowskyi</name>
    <dbReference type="NCBI Taxonomy" id="360622"/>
    <lineage>
        <taxon>Eukaryota</taxon>
        <taxon>Viridiplantae</taxon>
        <taxon>Streptophyta</taxon>
        <taxon>Embryophyta</taxon>
        <taxon>Tracheophyta</taxon>
        <taxon>Spermatophyta</taxon>
        <taxon>Magnoliopsida</taxon>
        <taxon>eudicotyledons</taxon>
        <taxon>Gunneridae</taxon>
        <taxon>Pentapetalae</taxon>
        <taxon>asterids</taxon>
        <taxon>campanulids</taxon>
        <taxon>Apiales</taxon>
        <taxon>Apiaceae</taxon>
        <taxon>Apioideae</taxon>
        <taxon>apioid superclade</taxon>
        <taxon>Tordylieae</taxon>
        <taxon>Tordyliinae</taxon>
        <taxon>Heracleum</taxon>
    </lineage>
</organism>
<dbReference type="GO" id="GO:0009228">
    <property type="term" value="P:thiamine biosynthetic process"/>
    <property type="evidence" value="ECO:0007669"/>
    <property type="project" value="TreeGrafter"/>
</dbReference>
<keyword evidence="2" id="KW-0677">Repeat</keyword>
<dbReference type="GO" id="GO:0008972">
    <property type="term" value="F:phosphomethylpyrimidine kinase activity"/>
    <property type="evidence" value="ECO:0007669"/>
    <property type="project" value="TreeGrafter"/>
</dbReference>
<dbReference type="GO" id="GO:0008902">
    <property type="term" value="F:hydroxymethylpyrimidine kinase activity"/>
    <property type="evidence" value="ECO:0007669"/>
    <property type="project" value="TreeGrafter"/>
</dbReference>
<dbReference type="InterPro" id="IPR055430">
    <property type="entry name" value="HAT_Syf1_CNRKL1_C"/>
</dbReference>
<dbReference type="GO" id="GO:0006396">
    <property type="term" value="P:RNA processing"/>
    <property type="evidence" value="ECO:0007669"/>
    <property type="project" value="InterPro"/>
</dbReference>
<comment type="subcellular location">
    <subcellularLocation>
        <location evidence="1">Nucleus</location>
    </subcellularLocation>
</comment>
<dbReference type="Pfam" id="PF08543">
    <property type="entry name" value="Phos_pyr_kin"/>
    <property type="match status" value="1"/>
</dbReference>
<dbReference type="Gene3D" id="3.40.1190.20">
    <property type="match status" value="1"/>
</dbReference>
<dbReference type="InterPro" id="IPR029056">
    <property type="entry name" value="Ribokinase-like"/>
</dbReference>
<dbReference type="Pfam" id="PF23231">
    <property type="entry name" value="HAT_Syf1_CNRKL1_C"/>
    <property type="match status" value="1"/>
</dbReference>
<dbReference type="SMART" id="SM00386">
    <property type="entry name" value="HAT"/>
    <property type="match status" value="3"/>
</dbReference>
<keyword evidence="3" id="KW-0539">Nucleus</keyword>
<dbReference type="Gene3D" id="1.25.40.10">
    <property type="entry name" value="Tetratricopeptide repeat domain"/>
    <property type="match status" value="1"/>
</dbReference>
<evidence type="ECO:0000313" key="7">
    <source>
        <dbReference type="Proteomes" id="UP001237642"/>
    </source>
</evidence>
<keyword evidence="7" id="KW-1185">Reference proteome</keyword>
<dbReference type="InterPro" id="IPR011990">
    <property type="entry name" value="TPR-like_helical_dom_sf"/>
</dbReference>
<evidence type="ECO:0000313" key="6">
    <source>
        <dbReference type="EMBL" id="KAK1388139.1"/>
    </source>
</evidence>
<dbReference type="GO" id="GO:0009507">
    <property type="term" value="C:chloroplast"/>
    <property type="evidence" value="ECO:0007669"/>
    <property type="project" value="TreeGrafter"/>
</dbReference>
<accession>A0AAD8IN95</accession>
<reference evidence="6" key="1">
    <citation type="submission" date="2023-02" db="EMBL/GenBank/DDBJ databases">
        <title>Genome of toxic invasive species Heracleum sosnowskyi carries increased number of genes despite the absence of recent whole-genome duplications.</title>
        <authorList>
            <person name="Schelkunov M."/>
            <person name="Shtratnikova V."/>
            <person name="Makarenko M."/>
            <person name="Klepikova A."/>
            <person name="Omelchenko D."/>
            <person name="Novikova G."/>
            <person name="Obukhova E."/>
            <person name="Bogdanov V."/>
            <person name="Penin A."/>
            <person name="Logacheva M."/>
        </authorList>
    </citation>
    <scope>NUCLEOTIDE SEQUENCE</scope>
    <source>
        <strain evidence="6">Hsosn_3</strain>
        <tissue evidence="6">Leaf</tissue>
    </source>
</reference>
<evidence type="ECO:0000256" key="2">
    <source>
        <dbReference type="ARBA" id="ARBA00022737"/>
    </source>
</evidence>
<dbReference type="AlphaFoldDB" id="A0AAD8IN95"/>
<name>A0AAD8IN95_9APIA</name>
<dbReference type="InterPro" id="IPR013749">
    <property type="entry name" value="PM/HMP-P_kinase-1"/>
</dbReference>
<evidence type="ECO:0008006" key="8">
    <source>
        <dbReference type="Google" id="ProtNLM"/>
    </source>
</evidence>
<dbReference type="SUPFAM" id="SSF48452">
    <property type="entry name" value="TPR-like"/>
    <property type="match status" value="1"/>
</dbReference>
<proteinExistence type="predicted"/>
<evidence type="ECO:0000259" key="4">
    <source>
        <dbReference type="Pfam" id="PF08543"/>
    </source>
</evidence>
<dbReference type="PANTHER" id="PTHR20858:SF17">
    <property type="entry name" value="HYDROXYMETHYLPYRIMIDINE_PHOSPHOMETHYLPYRIMIDINE KINASE THI20-RELATED"/>
    <property type="match status" value="1"/>
</dbReference>
<evidence type="ECO:0000256" key="1">
    <source>
        <dbReference type="ARBA" id="ARBA00004123"/>
    </source>
</evidence>
<dbReference type="SUPFAM" id="SSF53613">
    <property type="entry name" value="Ribokinase-like"/>
    <property type="match status" value="1"/>
</dbReference>